<dbReference type="PANTHER" id="PTHR43329">
    <property type="entry name" value="EPOXIDE HYDROLASE"/>
    <property type="match status" value="1"/>
</dbReference>
<dbReference type="EMBL" id="BSEC01000001">
    <property type="protein sequence ID" value="GLI93217.1"/>
    <property type="molecule type" value="Genomic_DNA"/>
</dbReference>
<accession>A0A9W6LS82</accession>
<reference evidence="3" key="1">
    <citation type="journal article" date="2023" name="Int. J. Syst. Evol. Microbiol.">
        <title>Methylocystis iwaonis sp. nov., a type II methane-oxidizing bacterium from surface soil of a rice paddy field in Japan, and emended description of the genus Methylocystis (ex Whittenbury et al. 1970) Bowman et al. 1993.</title>
        <authorList>
            <person name="Kaise H."/>
            <person name="Sawadogo J.B."/>
            <person name="Alam M.S."/>
            <person name="Ueno C."/>
            <person name="Dianou D."/>
            <person name="Shinjo R."/>
            <person name="Asakawa S."/>
        </authorList>
    </citation>
    <scope>NUCLEOTIDE SEQUENCE</scope>
    <source>
        <strain evidence="3">LMG27198</strain>
    </source>
</reference>
<sequence>MTEAETLLGARRLFVPANGLTFEVFEAGEGDRLALLLHGFPQHAVMWRGLVAPLVAMGYRVWVVNQRGYGATTRPAGRAHYAAEALTGDVVGLIDASGARDVTLVGHDWGGLIAWVVAIRRLRPLSALVAVNIPHPLCFKAALRGFRQRLRSYYVALFQIPVLPDLLLSAGRGWFTELLIRRAAGRPSSIPPAAMDIYRANAAAPGAATAMLNWYRRAAPDLFRARDLDKPVETPVFIIWGTDDVALGEECLDGTERYVRNLRVARLPGVSHFSPEDAPEQMREILEDFLRGGISRE</sequence>
<dbReference type="RefSeq" id="WP_281802894.1">
    <property type="nucleotide sequence ID" value="NZ_BSEC01000001.1"/>
</dbReference>
<gene>
    <name evidence="3" type="ORF">LMG27198_22090</name>
</gene>
<evidence type="ECO:0000313" key="3">
    <source>
        <dbReference type="EMBL" id="GLI93217.1"/>
    </source>
</evidence>
<dbReference type="InterPro" id="IPR029058">
    <property type="entry name" value="AB_hydrolase_fold"/>
</dbReference>
<name>A0A9W6LS82_9HYPH</name>
<dbReference type="GO" id="GO:0016787">
    <property type="term" value="F:hydrolase activity"/>
    <property type="evidence" value="ECO:0007669"/>
    <property type="project" value="UniProtKB-KW"/>
</dbReference>
<proteinExistence type="predicted"/>
<evidence type="ECO:0000313" key="4">
    <source>
        <dbReference type="Proteomes" id="UP001144323"/>
    </source>
</evidence>
<evidence type="ECO:0000256" key="1">
    <source>
        <dbReference type="ARBA" id="ARBA00022801"/>
    </source>
</evidence>
<dbReference type="AlphaFoldDB" id="A0A9W6LS82"/>
<keyword evidence="4" id="KW-1185">Reference proteome</keyword>
<comment type="caution">
    <text evidence="3">The sequence shown here is derived from an EMBL/GenBank/DDBJ whole genome shotgun (WGS) entry which is preliminary data.</text>
</comment>
<protein>
    <submittedName>
        <fullName evidence="3">Epoxide hydrolase</fullName>
    </submittedName>
</protein>
<dbReference type="Pfam" id="PF00561">
    <property type="entry name" value="Abhydrolase_1"/>
    <property type="match status" value="1"/>
</dbReference>
<dbReference type="PRINTS" id="PR00412">
    <property type="entry name" value="EPOXHYDRLASE"/>
</dbReference>
<dbReference type="InterPro" id="IPR000639">
    <property type="entry name" value="Epox_hydrolase-like"/>
</dbReference>
<evidence type="ECO:0000259" key="2">
    <source>
        <dbReference type="Pfam" id="PF00561"/>
    </source>
</evidence>
<keyword evidence="1 3" id="KW-0378">Hydrolase</keyword>
<organism evidence="3 4">
    <name type="scientific">Methylocystis echinoides</name>
    <dbReference type="NCBI Taxonomy" id="29468"/>
    <lineage>
        <taxon>Bacteria</taxon>
        <taxon>Pseudomonadati</taxon>
        <taxon>Pseudomonadota</taxon>
        <taxon>Alphaproteobacteria</taxon>
        <taxon>Hyphomicrobiales</taxon>
        <taxon>Methylocystaceae</taxon>
        <taxon>Methylocystis</taxon>
    </lineage>
</organism>
<dbReference type="SUPFAM" id="SSF53474">
    <property type="entry name" value="alpha/beta-Hydrolases"/>
    <property type="match status" value="1"/>
</dbReference>
<feature type="domain" description="AB hydrolase-1" evidence="2">
    <location>
        <begin position="35"/>
        <end position="278"/>
    </location>
</feature>
<dbReference type="Gene3D" id="3.40.50.1820">
    <property type="entry name" value="alpha/beta hydrolase"/>
    <property type="match status" value="1"/>
</dbReference>
<dbReference type="Proteomes" id="UP001144323">
    <property type="component" value="Unassembled WGS sequence"/>
</dbReference>
<dbReference type="InterPro" id="IPR000073">
    <property type="entry name" value="AB_hydrolase_1"/>
</dbReference>